<dbReference type="SMART" id="SM00397">
    <property type="entry name" value="t_SNARE"/>
    <property type="match status" value="1"/>
</dbReference>
<reference evidence="9" key="1">
    <citation type="submission" date="2021-02" db="EMBL/GenBank/DDBJ databases">
        <title>First Annotated Genome of the Yellow-green Alga Tribonema minus.</title>
        <authorList>
            <person name="Mahan K.M."/>
        </authorList>
    </citation>
    <scope>NUCLEOTIDE SEQUENCE</scope>
    <source>
        <strain evidence="9">UTEX B ZZ1240</strain>
    </source>
</reference>
<dbReference type="GO" id="GO:0012505">
    <property type="term" value="C:endomembrane system"/>
    <property type="evidence" value="ECO:0007669"/>
    <property type="project" value="TreeGrafter"/>
</dbReference>
<keyword evidence="9" id="KW-0675">Receptor</keyword>
<dbReference type="Gene3D" id="1.20.58.70">
    <property type="match status" value="1"/>
</dbReference>
<dbReference type="PANTHER" id="PTHR19957:SF307">
    <property type="entry name" value="PROTEIN SSO1-RELATED"/>
    <property type="match status" value="1"/>
</dbReference>
<dbReference type="InterPro" id="IPR010989">
    <property type="entry name" value="SNARE"/>
</dbReference>
<name>A0A836CD59_9STRA</name>
<dbReference type="GO" id="GO:0005484">
    <property type="term" value="F:SNAP receptor activity"/>
    <property type="evidence" value="ECO:0007669"/>
    <property type="project" value="InterPro"/>
</dbReference>
<evidence type="ECO:0000256" key="5">
    <source>
        <dbReference type="ARBA" id="ARBA00023136"/>
    </source>
</evidence>
<evidence type="ECO:0000256" key="3">
    <source>
        <dbReference type="ARBA" id="ARBA00022692"/>
    </source>
</evidence>
<sequence length="306" mass="33976">MNDRLGDLRRGSNADGEVELSSVAIDVEEEAGGKDDMKKFFESIESIKADINAVKAACKQLDSLTEAAIFAPMDKGGETAKDKITEVLAKTNKHVSHAKTLLHDLRTETAALKRDPKRSTNANIRVRANLETTFTRKFVDVAKEYQNKQNRYKSQVKGKAERAVKAVKPTVTEDEMAAVFQQDDGVKRVLEAAVMQQSGDPVEVANVLAEVQDQYEDVRRLEASILELHRMFMDLALLVEQQGETLDVIEFQVKQAGDYVRQGNVSLEDAIAKAKQVRKRQCCMIGIIMAVIAVIIIIIIVFKAGK</sequence>
<evidence type="ECO:0000256" key="7">
    <source>
        <dbReference type="SAM" id="Phobius"/>
    </source>
</evidence>
<dbReference type="SUPFAM" id="SSF47661">
    <property type="entry name" value="t-snare proteins"/>
    <property type="match status" value="1"/>
</dbReference>
<evidence type="ECO:0000256" key="4">
    <source>
        <dbReference type="ARBA" id="ARBA00022989"/>
    </source>
</evidence>
<dbReference type="GO" id="GO:0006906">
    <property type="term" value="P:vesicle fusion"/>
    <property type="evidence" value="ECO:0007669"/>
    <property type="project" value="TreeGrafter"/>
</dbReference>
<protein>
    <submittedName>
        <fullName evidence="9">Soluble NSF attachment protein receptor</fullName>
    </submittedName>
</protein>
<dbReference type="PROSITE" id="PS00914">
    <property type="entry name" value="SYNTAXIN"/>
    <property type="match status" value="1"/>
</dbReference>
<evidence type="ECO:0000256" key="6">
    <source>
        <dbReference type="RuleBase" id="RU003858"/>
    </source>
</evidence>
<dbReference type="Gene3D" id="1.20.5.110">
    <property type="match status" value="1"/>
</dbReference>
<dbReference type="GO" id="GO:0006886">
    <property type="term" value="P:intracellular protein transport"/>
    <property type="evidence" value="ECO:0007669"/>
    <property type="project" value="InterPro"/>
</dbReference>
<feature type="domain" description="T-SNARE coiled-coil homology" evidence="8">
    <location>
        <begin position="208"/>
        <end position="270"/>
    </location>
</feature>
<dbReference type="PROSITE" id="PS50192">
    <property type="entry name" value="T_SNARE"/>
    <property type="match status" value="1"/>
</dbReference>
<dbReference type="GO" id="GO:0031201">
    <property type="term" value="C:SNARE complex"/>
    <property type="evidence" value="ECO:0007669"/>
    <property type="project" value="TreeGrafter"/>
</dbReference>
<dbReference type="OrthoDB" id="10255013at2759"/>
<comment type="subcellular location">
    <subcellularLocation>
        <location evidence="1">Membrane</location>
        <topology evidence="1">Single-pass type IV membrane protein</topology>
    </subcellularLocation>
</comment>
<dbReference type="InterPro" id="IPR006012">
    <property type="entry name" value="Syntaxin/epimorphin_CS"/>
</dbReference>
<dbReference type="AlphaFoldDB" id="A0A836CD59"/>
<evidence type="ECO:0000259" key="8">
    <source>
        <dbReference type="PROSITE" id="PS50192"/>
    </source>
</evidence>
<dbReference type="GO" id="GO:0000149">
    <property type="term" value="F:SNARE binding"/>
    <property type="evidence" value="ECO:0007669"/>
    <property type="project" value="TreeGrafter"/>
</dbReference>
<dbReference type="Proteomes" id="UP000664859">
    <property type="component" value="Unassembled WGS sequence"/>
</dbReference>
<dbReference type="GO" id="GO:0005886">
    <property type="term" value="C:plasma membrane"/>
    <property type="evidence" value="ECO:0007669"/>
    <property type="project" value="TreeGrafter"/>
</dbReference>
<dbReference type="EMBL" id="JAFCMP010000334">
    <property type="protein sequence ID" value="KAG5181317.1"/>
    <property type="molecule type" value="Genomic_DNA"/>
</dbReference>
<evidence type="ECO:0000313" key="9">
    <source>
        <dbReference type="EMBL" id="KAG5181317.1"/>
    </source>
</evidence>
<organism evidence="9 10">
    <name type="scientific">Tribonema minus</name>
    <dbReference type="NCBI Taxonomy" id="303371"/>
    <lineage>
        <taxon>Eukaryota</taxon>
        <taxon>Sar</taxon>
        <taxon>Stramenopiles</taxon>
        <taxon>Ochrophyta</taxon>
        <taxon>PX clade</taxon>
        <taxon>Xanthophyceae</taxon>
        <taxon>Tribonematales</taxon>
        <taxon>Tribonemataceae</taxon>
        <taxon>Tribonema</taxon>
    </lineage>
</organism>
<proteinExistence type="inferred from homology"/>
<comment type="similarity">
    <text evidence="2 6">Belongs to the syntaxin family.</text>
</comment>
<dbReference type="SMART" id="SM00503">
    <property type="entry name" value="SynN"/>
    <property type="match status" value="1"/>
</dbReference>
<keyword evidence="4 7" id="KW-1133">Transmembrane helix</keyword>
<comment type="caution">
    <text evidence="9">The sequence shown here is derived from an EMBL/GenBank/DDBJ whole genome shotgun (WGS) entry which is preliminary data.</text>
</comment>
<dbReference type="PANTHER" id="PTHR19957">
    <property type="entry name" value="SYNTAXIN"/>
    <property type="match status" value="1"/>
</dbReference>
<dbReference type="InterPro" id="IPR000727">
    <property type="entry name" value="T_SNARE_dom"/>
</dbReference>
<dbReference type="Pfam" id="PF00804">
    <property type="entry name" value="Syntaxin"/>
    <property type="match status" value="1"/>
</dbReference>
<dbReference type="GO" id="GO:0006887">
    <property type="term" value="P:exocytosis"/>
    <property type="evidence" value="ECO:0007669"/>
    <property type="project" value="TreeGrafter"/>
</dbReference>
<dbReference type="GO" id="GO:0048278">
    <property type="term" value="P:vesicle docking"/>
    <property type="evidence" value="ECO:0007669"/>
    <property type="project" value="TreeGrafter"/>
</dbReference>
<keyword evidence="3 7" id="KW-0812">Transmembrane</keyword>
<dbReference type="CDD" id="cd15848">
    <property type="entry name" value="SNARE_syntaxin1-like"/>
    <property type="match status" value="1"/>
</dbReference>
<dbReference type="InterPro" id="IPR045242">
    <property type="entry name" value="Syntaxin"/>
</dbReference>
<feature type="transmembrane region" description="Helical" evidence="7">
    <location>
        <begin position="282"/>
        <end position="302"/>
    </location>
</feature>
<evidence type="ECO:0000313" key="10">
    <source>
        <dbReference type="Proteomes" id="UP000664859"/>
    </source>
</evidence>
<evidence type="ECO:0000256" key="2">
    <source>
        <dbReference type="ARBA" id="ARBA00009063"/>
    </source>
</evidence>
<keyword evidence="5 7" id="KW-0472">Membrane</keyword>
<evidence type="ECO:0000256" key="1">
    <source>
        <dbReference type="ARBA" id="ARBA00004211"/>
    </source>
</evidence>
<accession>A0A836CD59</accession>
<dbReference type="InterPro" id="IPR006011">
    <property type="entry name" value="Syntaxin_N"/>
</dbReference>
<gene>
    <name evidence="9" type="ORF">JKP88DRAFT_195995</name>
</gene>
<keyword evidence="10" id="KW-1185">Reference proteome</keyword>